<dbReference type="GO" id="GO:0000127">
    <property type="term" value="C:transcription factor TFIIIC complex"/>
    <property type="evidence" value="ECO:0000318"/>
    <property type="project" value="GO_Central"/>
</dbReference>
<comment type="caution">
    <text evidence="8">The sequence shown here is derived from an EMBL/GenBank/DDBJ whole genome shotgun (WGS) entry which is preliminary data.</text>
</comment>
<dbReference type="GO" id="GO:0003677">
    <property type="term" value="F:DNA binding"/>
    <property type="evidence" value="ECO:0007669"/>
    <property type="project" value="UniProtKB-KW"/>
</dbReference>
<dbReference type="OrthoDB" id="5598268at2759"/>
<dbReference type="OMA" id="NLRHAIP"/>
<dbReference type="Gene3D" id="3.30.200.160">
    <property type="entry name" value="TFIIIC, subcomplex tauA, subunit Sfc1, barrel domain"/>
    <property type="match status" value="1"/>
</dbReference>
<feature type="compositionally biased region" description="Polar residues" evidence="5">
    <location>
        <begin position="509"/>
        <end position="521"/>
    </location>
</feature>
<keyword evidence="3" id="KW-0804">Transcription</keyword>
<feature type="compositionally biased region" description="Acidic residues" evidence="5">
    <location>
        <begin position="475"/>
        <end position="493"/>
    </location>
</feature>
<reference evidence="9" key="1">
    <citation type="journal article" date="2016" name="Nature">
        <title>The genome of the seagrass Zostera marina reveals angiosperm adaptation to the sea.</title>
        <authorList>
            <person name="Olsen J.L."/>
            <person name="Rouze P."/>
            <person name="Verhelst B."/>
            <person name="Lin Y.-C."/>
            <person name="Bayer T."/>
            <person name="Collen J."/>
            <person name="Dattolo E."/>
            <person name="De Paoli E."/>
            <person name="Dittami S."/>
            <person name="Maumus F."/>
            <person name="Michel G."/>
            <person name="Kersting A."/>
            <person name="Lauritano C."/>
            <person name="Lohaus R."/>
            <person name="Toepel M."/>
            <person name="Tonon T."/>
            <person name="Vanneste K."/>
            <person name="Amirebrahimi M."/>
            <person name="Brakel J."/>
            <person name="Bostroem C."/>
            <person name="Chovatia M."/>
            <person name="Grimwood J."/>
            <person name="Jenkins J.W."/>
            <person name="Jueterbock A."/>
            <person name="Mraz A."/>
            <person name="Stam W.T."/>
            <person name="Tice H."/>
            <person name="Bornberg-Bauer E."/>
            <person name="Green P.J."/>
            <person name="Pearson G.A."/>
            <person name="Procaccini G."/>
            <person name="Duarte C.M."/>
            <person name="Schmutz J."/>
            <person name="Reusch T.B.H."/>
            <person name="Van de Peer Y."/>
        </authorList>
    </citation>
    <scope>NUCLEOTIDE SEQUENCE [LARGE SCALE GENOMIC DNA]</scope>
    <source>
        <strain evidence="9">cv. Finnish</strain>
    </source>
</reference>
<evidence type="ECO:0000313" key="9">
    <source>
        <dbReference type="Proteomes" id="UP000036987"/>
    </source>
</evidence>
<feature type="compositionally biased region" description="Acidic residues" evidence="5">
    <location>
        <begin position="561"/>
        <end position="571"/>
    </location>
</feature>
<evidence type="ECO:0000256" key="3">
    <source>
        <dbReference type="ARBA" id="ARBA00023163"/>
    </source>
</evidence>
<dbReference type="GO" id="GO:0006384">
    <property type="term" value="P:transcription initiation at RNA polymerase III promoter"/>
    <property type="evidence" value="ECO:0007669"/>
    <property type="project" value="InterPro"/>
</dbReference>
<evidence type="ECO:0000259" key="6">
    <source>
        <dbReference type="Pfam" id="PF09734"/>
    </source>
</evidence>
<keyword evidence="2" id="KW-0238">DNA-binding</keyword>
<feature type="region of interest" description="Disordered" evidence="5">
    <location>
        <begin position="457"/>
        <end position="521"/>
    </location>
</feature>
<dbReference type="PANTHER" id="PTHR13230:SF5">
    <property type="entry name" value="GENERAL TRANSCRIPTION FACTOR 3C POLYPEPTIDE 5"/>
    <property type="match status" value="1"/>
</dbReference>
<dbReference type="InterPro" id="IPR019136">
    <property type="entry name" value="TF_IIIC_su-5_HTH"/>
</dbReference>
<keyword evidence="9" id="KW-1185">Reference proteome</keyword>
<protein>
    <submittedName>
        <fullName evidence="8">General transcription factor 3C polypeptide</fullName>
    </submittedName>
</protein>
<evidence type="ECO:0000256" key="5">
    <source>
        <dbReference type="SAM" id="MobiDB-lite"/>
    </source>
</evidence>
<keyword evidence="4" id="KW-0539">Nucleus</keyword>
<dbReference type="AlphaFoldDB" id="A0A0K9PG80"/>
<dbReference type="InterPro" id="IPR041499">
    <property type="entry name" value="Tfc1/Sfc1_N"/>
</dbReference>
<sequence>MGVIRDGTIVGVFPETESFAVHYPAYPSSLSRAVETLGGIDEIAKRRSSKSRFIELRFRPEDQQSHPAFGDCRPRNSFLLKVSKTKSTSSDELCADVVSKVTEAYHFNGMADYQYVLPVHVKKSKKEDVESQESEDNFVKDVLMDFENDDLMMLVPPLFSLKDIPEEMVLKVNSSLVPKELQKGVVQYKWEMDIEPCLAIPFVIKDIPKKLHWEDHISKDSSEWECQMIVSKLFDERPIWPRQSILERLVDDGHSFSNHQMRKLLYRTGYYFATGPFGKFWIRKGYDPRSDAESRIYQMVDFRMPGPIQKLANAISKDRLKVKWKDICKFQVIPSKKFTFFQIYELDDDYILQEIRKPVQKKTCTHSAGWLSRRMLEMLMLHVKIRFLLLFDSAIATNLIKSSRKQLDKIKLILPYGEPEPDEVAHPLINKDKRILLDHEIDADEDEDPYFNMEIDNQNHMFGGMGSRSLQPVRDDEEEPHENDEEEEEEELNENGMSSMVDDNMFSLDGNSSHNIGENGSSDYLQEILGSFHSIGGNKYQSEQGLDVAGTNDDGYQIFGEDSDYDDYLDD</sequence>
<proteinExistence type="predicted"/>
<organism evidence="8 9">
    <name type="scientific">Zostera marina</name>
    <name type="common">Eelgrass</name>
    <dbReference type="NCBI Taxonomy" id="29655"/>
    <lineage>
        <taxon>Eukaryota</taxon>
        <taxon>Viridiplantae</taxon>
        <taxon>Streptophyta</taxon>
        <taxon>Embryophyta</taxon>
        <taxon>Tracheophyta</taxon>
        <taxon>Spermatophyta</taxon>
        <taxon>Magnoliopsida</taxon>
        <taxon>Liliopsida</taxon>
        <taxon>Zosteraceae</taxon>
        <taxon>Zostera</taxon>
    </lineage>
</organism>
<dbReference type="GO" id="GO:0005634">
    <property type="term" value="C:nucleus"/>
    <property type="evidence" value="ECO:0007669"/>
    <property type="project" value="UniProtKB-SubCell"/>
</dbReference>
<dbReference type="STRING" id="29655.A0A0K9PG80"/>
<evidence type="ECO:0000256" key="2">
    <source>
        <dbReference type="ARBA" id="ARBA00023125"/>
    </source>
</evidence>
<evidence type="ECO:0000313" key="8">
    <source>
        <dbReference type="EMBL" id="KMZ68078.1"/>
    </source>
</evidence>
<evidence type="ECO:0000256" key="4">
    <source>
        <dbReference type="ARBA" id="ARBA00023242"/>
    </source>
</evidence>
<dbReference type="PANTHER" id="PTHR13230">
    <property type="entry name" value="GENERAL TRANSCRIPTION FACTOR IIIC, POLYPEPTIDE 5"/>
    <property type="match status" value="1"/>
</dbReference>
<feature type="region of interest" description="Disordered" evidence="5">
    <location>
        <begin position="535"/>
        <end position="571"/>
    </location>
</feature>
<accession>A0A0K9PG80</accession>
<feature type="domain" description="Transcription factor IIIC subunit Tfc1/Sfc1 triple barrel" evidence="7">
    <location>
        <begin position="20"/>
        <end position="115"/>
    </location>
</feature>
<dbReference type="Pfam" id="PF17682">
    <property type="entry name" value="Tau95_N"/>
    <property type="match status" value="1"/>
</dbReference>
<dbReference type="Pfam" id="PF09734">
    <property type="entry name" value="Tau95"/>
    <property type="match status" value="1"/>
</dbReference>
<evidence type="ECO:0000256" key="1">
    <source>
        <dbReference type="ARBA" id="ARBA00004123"/>
    </source>
</evidence>
<name>A0A0K9PG80_ZOSMR</name>
<evidence type="ECO:0000259" key="7">
    <source>
        <dbReference type="Pfam" id="PF17682"/>
    </source>
</evidence>
<comment type="subcellular location">
    <subcellularLocation>
        <location evidence="1">Nucleus</location>
    </subcellularLocation>
</comment>
<dbReference type="InterPro" id="IPR042536">
    <property type="entry name" value="TFIIIC_tauA_Sfc1"/>
</dbReference>
<dbReference type="Proteomes" id="UP000036987">
    <property type="component" value="Unassembled WGS sequence"/>
</dbReference>
<feature type="domain" description="Transcription factor IIIC subunit 5 HTH" evidence="6">
    <location>
        <begin position="153"/>
        <end position="303"/>
    </location>
</feature>
<dbReference type="FunFam" id="3.30.200.160:FF:000002">
    <property type="entry name" value="Transcription factor IIIC, subunit 5"/>
    <property type="match status" value="1"/>
</dbReference>
<gene>
    <name evidence="8" type="ORF">ZOSMA_24G01010</name>
</gene>
<dbReference type="EMBL" id="LFYR01000864">
    <property type="protein sequence ID" value="KMZ68078.1"/>
    <property type="molecule type" value="Genomic_DNA"/>
</dbReference>
<dbReference type="InterPro" id="IPR040454">
    <property type="entry name" value="TF_IIIC_Tfc1/Sfc1"/>
</dbReference>